<evidence type="ECO:0000313" key="7">
    <source>
        <dbReference type="Proteomes" id="UP000011518"/>
    </source>
</evidence>
<evidence type="ECO:0000256" key="4">
    <source>
        <dbReference type="SAM" id="MobiDB-lite"/>
    </source>
</evidence>
<keyword evidence="2" id="KW-0547">Nucleotide-binding</keyword>
<organism evidence="6 7">
    <name type="scientific">Tupaia chinensis</name>
    <name type="common">Chinese tree shrew</name>
    <name type="synonym">Tupaia belangeri chinensis</name>
    <dbReference type="NCBI Taxonomy" id="246437"/>
    <lineage>
        <taxon>Eukaryota</taxon>
        <taxon>Metazoa</taxon>
        <taxon>Chordata</taxon>
        <taxon>Craniata</taxon>
        <taxon>Vertebrata</taxon>
        <taxon>Euteleostomi</taxon>
        <taxon>Mammalia</taxon>
        <taxon>Eutheria</taxon>
        <taxon>Euarchontoglires</taxon>
        <taxon>Scandentia</taxon>
        <taxon>Tupaiidae</taxon>
        <taxon>Tupaia</taxon>
    </lineage>
</organism>
<dbReference type="AlphaFoldDB" id="L9L3C7"/>
<dbReference type="EMBL" id="KB320530">
    <property type="protein sequence ID" value="ELW69463.1"/>
    <property type="molecule type" value="Genomic_DNA"/>
</dbReference>
<evidence type="ECO:0000256" key="3">
    <source>
        <dbReference type="ARBA" id="ARBA00022840"/>
    </source>
</evidence>
<dbReference type="GO" id="GO:0005524">
    <property type="term" value="F:ATP binding"/>
    <property type="evidence" value="ECO:0007669"/>
    <property type="project" value="UniProtKB-KW"/>
</dbReference>
<dbReference type="Proteomes" id="UP000011518">
    <property type="component" value="Unassembled WGS sequence"/>
</dbReference>
<dbReference type="GO" id="GO:0006508">
    <property type="term" value="P:proteolysis"/>
    <property type="evidence" value="ECO:0007669"/>
    <property type="project" value="UniProtKB-KW"/>
</dbReference>
<dbReference type="Gene3D" id="3.40.50.300">
    <property type="entry name" value="P-loop containing nucleotide triphosphate hydrolases"/>
    <property type="match status" value="1"/>
</dbReference>
<comment type="similarity">
    <text evidence="1">Belongs to the AAA ATPase family.</text>
</comment>
<evidence type="ECO:0000256" key="1">
    <source>
        <dbReference type="ARBA" id="ARBA00006914"/>
    </source>
</evidence>
<feature type="region of interest" description="Disordered" evidence="4">
    <location>
        <begin position="332"/>
        <end position="371"/>
    </location>
</feature>
<dbReference type="InterPro" id="IPR050221">
    <property type="entry name" value="26S_Proteasome_ATPase"/>
</dbReference>
<evidence type="ECO:0000259" key="5">
    <source>
        <dbReference type="SMART" id="SM00382"/>
    </source>
</evidence>
<evidence type="ECO:0000256" key="2">
    <source>
        <dbReference type="ARBA" id="ARBA00022741"/>
    </source>
</evidence>
<name>L9L3C7_TUPCH</name>
<gene>
    <name evidence="6" type="ORF">TREES_T100016807</name>
</gene>
<evidence type="ECO:0000313" key="6">
    <source>
        <dbReference type="EMBL" id="ELW69463.1"/>
    </source>
</evidence>
<keyword evidence="7" id="KW-1185">Reference proteome</keyword>
<dbReference type="SMART" id="SM00382">
    <property type="entry name" value="AAA"/>
    <property type="match status" value="1"/>
</dbReference>
<accession>L9L3C7</accession>
<dbReference type="InterPro" id="IPR027417">
    <property type="entry name" value="P-loop_NTPase"/>
</dbReference>
<keyword evidence="6" id="KW-0645">Protease</keyword>
<feature type="domain" description="AAA+ ATPase" evidence="5">
    <location>
        <begin position="22"/>
        <end position="145"/>
    </location>
</feature>
<dbReference type="PANTHER" id="PTHR23073">
    <property type="entry name" value="26S PROTEASOME REGULATORY SUBUNIT"/>
    <property type="match status" value="1"/>
</dbReference>
<dbReference type="Pfam" id="PF00004">
    <property type="entry name" value="AAA"/>
    <property type="match status" value="1"/>
</dbReference>
<keyword evidence="3" id="KW-0067">ATP-binding</keyword>
<keyword evidence="6" id="KW-0378">Hydrolase</keyword>
<reference evidence="7" key="2">
    <citation type="journal article" date="2013" name="Nat. Commun.">
        <title>Genome of the Chinese tree shrew.</title>
        <authorList>
            <person name="Fan Y."/>
            <person name="Huang Z.Y."/>
            <person name="Cao C.C."/>
            <person name="Chen C.S."/>
            <person name="Chen Y.X."/>
            <person name="Fan D.D."/>
            <person name="He J."/>
            <person name="Hou H.L."/>
            <person name="Hu L."/>
            <person name="Hu X.T."/>
            <person name="Jiang X.T."/>
            <person name="Lai R."/>
            <person name="Lang Y.S."/>
            <person name="Liang B."/>
            <person name="Liao S.G."/>
            <person name="Mu D."/>
            <person name="Ma Y.Y."/>
            <person name="Niu Y.Y."/>
            <person name="Sun X.Q."/>
            <person name="Xia J.Q."/>
            <person name="Xiao J."/>
            <person name="Xiong Z.Q."/>
            <person name="Xu L."/>
            <person name="Yang L."/>
            <person name="Zhang Y."/>
            <person name="Zhao W."/>
            <person name="Zhao X.D."/>
            <person name="Zheng Y.T."/>
            <person name="Zhou J.M."/>
            <person name="Zhu Y.B."/>
            <person name="Zhang G.J."/>
            <person name="Wang J."/>
            <person name="Yao Y.G."/>
        </authorList>
    </citation>
    <scope>NUCLEOTIDE SEQUENCE [LARGE SCALE GENOMIC DNA]</scope>
</reference>
<dbReference type="Gene3D" id="1.10.8.60">
    <property type="match status" value="1"/>
</dbReference>
<dbReference type="InterPro" id="IPR003959">
    <property type="entry name" value="ATPase_AAA_core"/>
</dbReference>
<reference evidence="7" key="1">
    <citation type="submission" date="2012-07" db="EMBL/GenBank/DDBJ databases">
        <title>Genome of the Chinese tree shrew, a rising model animal genetically related to primates.</title>
        <authorList>
            <person name="Zhang G."/>
            <person name="Fan Y."/>
            <person name="Yao Y."/>
            <person name="Huang Z."/>
        </authorList>
    </citation>
    <scope>NUCLEOTIDE SEQUENCE [LARGE SCALE GENOMIC DNA]</scope>
</reference>
<dbReference type="STRING" id="246437.L9L3C7"/>
<protein>
    <submittedName>
        <fullName evidence="6">26S protease regulatory subunit 4</fullName>
    </submittedName>
</protein>
<dbReference type="InterPro" id="IPR003593">
    <property type="entry name" value="AAA+_ATPase"/>
</dbReference>
<proteinExistence type="inferred from homology"/>
<dbReference type="GO" id="GO:0008233">
    <property type="term" value="F:peptidase activity"/>
    <property type="evidence" value="ECO:0007669"/>
    <property type="project" value="UniProtKB-KW"/>
</dbReference>
<dbReference type="InParanoid" id="L9L3C7"/>
<sequence length="371" mass="40107">MKESVELPLTHPEYYEKMGTKPPKGVILYGPLGTGKSLLAKAVANQTSTTFLRVVGSQLIQKCLGDGPKLVQELFRVAEEHAPSIVAINEVDAIGTKRYDSNSGAERNIANNIGTVEPATEKRIFQIHTSRMTRADDVTLDDLITAKDDLSGADIKAICTEAGPKALRVQRMKVTNEAFKKSKENVLYIKPEVSTFGLEGNLDFSPAQDSCNLCNIGDRRYPSASNCFSNRPLTVIATIILTSYSSSAVPGPQHQPDGNAALWASLSPLHQMCDGACSLVVELLAKNESDLPAHTLVHMEVIAQTCLVLLDNDSGHLLHDFGANMAHDGRSLKLQNSDDDDGLHRPSVSQHRQGAEEFGEAQMASVTVGDC</sequence>
<dbReference type="GO" id="GO:0016887">
    <property type="term" value="F:ATP hydrolysis activity"/>
    <property type="evidence" value="ECO:0007669"/>
    <property type="project" value="InterPro"/>
</dbReference>
<dbReference type="SUPFAM" id="SSF52540">
    <property type="entry name" value="P-loop containing nucleoside triphosphate hydrolases"/>
    <property type="match status" value="1"/>
</dbReference>